<dbReference type="EMBL" id="BMAT01000953">
    <property type="protein sequence ID" value="GFR77053.1"/>
    <property type="molecule type" value="Genomic_DNA"/>
</dbReference>
<gene>
    <name evidence="1" type="ORF">ElyMa_000498800</name>
</gene>
<evidence type="ECO:0000313" key="1">
    <source>
        <dbReference type="EMBL" id="GFR77053.1"/>
    </source>
</evidence>
<feature type="non-terminal residue" evidence="1">
    <location>
        <position position="76"/>
    </location>
</feature>
<sequence>KMVSKGEEMEQELYANVRSSEYARQKQDQEVRRTQQTLAELKRVNAIKMKEDMVERKRQEEMLQQKLIRDKAELDK</sequence>
<evidence type="ECO:0000313" key="2">
    <source>
        <dbReference type="Proteomes" id="UP000762676"/>
    </source>
</evidence>
<protein>
    <submittedName>
        <fullName evidence="1">Myosin-11-like</fullName>
    </submittedName>
</protein>
<dbReference type="Proteomes" id="UP000762676">
    <property type="component" value="Unassembled WGS sequence"/>
</dbReference>
<dbReference type="AlphaFoldDB" id="A0AAV4FUR9"/>
<comment type="caution">
    <text evidence="1">The sequence shown here is derived from an EMBL/GenBank/DDBJ whole genome shotgun (WGS) entry which is preliminary data.</text>
</comment>
<organism evidence="1 2">
    <name type="scientific">Elysia marginata</name>
    <dbReference type="NCBI Taxonomy" id="1093978"/>
    <lineage>
        <taxon>Eukaryota</taxon>
        <taxon>Metazoa</taxon>
        <taxon>Spiralia</taxon>
        <taxon>Lophotrochozoa</taxon>
        <taxon>Mollusca</taxon>
        <taxon>Gastropoda</taxon>
        <taxon>Heterobranchia</taxon>
        <taxon>Euthyneura</taxon>
        <taxon>Panpulmonata</taxon>
        <taxon>Sacoglossa</taxon>
        <taxon>Placobranchoidea</taxon>
        <taxon>Plakobranchidae</taxon>
        <taxon>Elysia</taxon>
    </lineage>
</organism>
<accession>A0AAV4FUR9</accession>
<reference evidence="1 2" key="1">
    <citation type="journal article" date="2021" name="Elife">
        <title>Chloroplast acquisition without the gene transfer in kleptoplastic sea slugs, Plakobranchus ocellatus.</title>
        <authorList>
            <person name="Maeda T."/>
            <person name="Takahashi S."/>
            <person name="Yoshida T."/>
            <person name="Shimamura S."/>
            <person name="Takaki Y."/>
            <person name="Nagai Y."/>
            <person name="Toyoda A."/>
            <person name="Suzuki Y."/>
            <person name="Arimoto A."/>
            <person name="Ishii H."/>
            <person name="Satoh N."/>
            <person name="Nishiyama T."/>
            <person name="Hasebe M."/>
            <person name="Maruyama T."/>
            <person name="Minagawa J."/>
            <person name="Obokata J."/>
            <person name="Shigenobu S."/>
        </authorList>
    </citation>
    <scope>NUCLEOTIDE SEQUENCE [LARGE SCALE GENOMIC DNA]</scope>
</reference>
<keyword evidence="2" id="KW-1185">Reference proteome</keyword>
<name>A0AAV4FUR9_9GAST</name>
<feature type="non-terminal residue" evidence="1">
    <location>
        <position position="1"/>
    </location>
</feature>
<proteinExistence type="predicted"/>